<proteinExistence type="predicted"/>
<feature type="transmembrane region" description="Helical" evidence="1">
    <location>
        <begin position="73"/>
        <end position="94"/>
    </location>
</feature>
<protein>
    <submittedName>
        <fullName evidence="4">Uncharacterized protein</fullName>
    </submittedName>
</protein>
<feature type="transmembrane region" description="Helical" evidence="1">
    <location>
        <begin position="254"/>
        <end position="274"/>
    </location>
</feature>
<feature type="signal peptide" evidence="2">
    <location>
        <begin position="1"/>
        <end position="20"/>
    </location>
</feature>
<accession>A0A6U1RPN2</accession>
<feature type="transmembrane region" description="Helical" evidence="1">
    <location>
        <begin position="156"/>
        <end position="175"/>
    </location>
</feature>
<keyword evidence="1" id="KW-0472">Membrane</keyword>
<feature type="transmembrane region" description="Helical" evidence="1">
    <location>
        <begin position="221"/>
        <end position="242"/>
    </location>
</feature>
<feature type="chain" id="PRO_5036393809" evidence="2">
    <location>
        <begin position="21"/>
        <end position="279"/>
    </location>
</feature>
<dbReference type="AlphaFoldDB" id="A0A6U1RPN2"/>
<evidence type="ECO:0000313" key="4">
    <source>
        <dbReference type="EMBL" id="CAD8939374.1"/>
    </source>
</evidence>
<sequence length="279" mass="29820">MIKASLLFLFLSMVPHAAQASAILTPETCTSIALGVAQFGTVLTVASQLGSFFAPKTILNLYKAPTGPMNTHLMRFVGTAGLAYAIILVCSLFFNMSYTSAVGYSLVPWIASGVRDAVARVDKSLGLHPINFMFNLLMGPLIAYVCLYGTEYYADLVARVFGGFMTLNGLTMTFATDSHVKAWGGNTPDNEPILSSSLRTFGLHMLAYGLLMEALQSGMNVVPALGLTWVFLAACPVLPLLSSTAKKFKLSAKLLVALTLPNAIIIGGTALYYVEHKSS</sequence>
<feature type="transmembrane region" description="Helical" evidence="1">
    <location>
        <begin position="130"/>
        <end position="150"/>
    </location>
</feature>
<name>A0A6U1RPN2_CYCTE</name>
<evidence type="ECO:0000313" key="3">
    <source>
        <dbReference type="EMBL" id="CAD8939373.1"/>
    </source>
</evidence>
<feature type="transmembrane region" description="Helical" evidence="1">
    <location>
        <begin position="32"/>
        <end position="53"/>
    </location>
</feature>
<keyword evidence="1" id="KW-1133">Transmembrane helix</keyword>
<dbReference type="EMBL" id="HBFW01016312">
    <property type="protein sequence ID" value="CAD8939373.1"/>
    <property type="molecule type" value="Transcribed_RNA"/>
</dbReference>
<keyword evidence="1" id="KW-0812">Transmembrane</keyword>
<dbReference type="EMBL" id="HBFW01016313">
    <property type="protein sequence ID" value="CAD8939374.1"/>
    <property type="molecule type" value="Transcribed_RNA"/>
</dbReference>
<evidence type="ECO:0000256" key="2">
    <source>
        <dbReference type="SAM" id="SignalP"/>
    </source>
</evidence>
<reference evidence="4" key="1">
    <citation type="submission" date="2021-01" db="EMBL/GenBank/DDBJ databases">
        <authorList>
            <person name="Corre E."/>
            <person name="Pelletier E."/>
            <person name="Niang G."/>
            <person name="Scheremetjew M."/>
            <person name="Finn R."/>
            <person name="Kale V."/>
            <person name="Holt S."/>
            <person name="Cochrane G."/>
            <person name="Meng A."/>
            <person name="Brown T."/>
            <person name="Cohen L."/>
        </authorList>
    </citation>
    <scope>NUCLEOTIDE SEQUENCE</scope>
    <source>
        <strain evidence="4">ECT3854</strain>
    </source>
</reference>
<gene>
    <name evidence="3" type="ORF">CTEN0397_LOCUS10436</name>
    <name evidence="4" type="ORF">CTEN0397_LOCUS10437</name>
</gene>
<keyword evidence="2" id="KW-0732">Signal</keyword>
<evidence type="ECO:0000256" key="1">
    <source>
        <dbReference type="SAM" id="Phobius"/>
    </source>
</evidence>
<organism evidence="4">
    <name type="scientific">Cyclophora tenuis</name>
    <name type="common">Marine diatom</name>
    <dbReference type="NCBI Taxonomy" id="216820"/>
    <lineage>
        <taxon>Eukaryota</taxon>
        <taxon>Sar</taxon>
        <taxon>Stramenopiles</taxon>
        <taxon>Ochrophyta</taxon>
        <taxon>Bacillariophyta</taxon>
        <taxon>Fragilariophyceae</taxon>
        <taxon>Fragilariophycidae</taxon>
        <taxon>Cyclophorales</taxon>
        <taxon>Cyclophoraceae</taxon>
        <taxon>Cyclophora</taxon>
    </lineage>
</organism>